<name>A0A8H3PKA9_9LECA</name>
<proteinExistence type="predicted"/>
<dbReference type="AlphaFoldDB" id="A0A8H3PKA9"/>
<protein>
    <submittedName>
        <fullName evidence="1">Uncharacterized protein</fullName>
    </submittedName>
</protein>
<evidence type="ECO:0000313" key="2">
    <source>
        <dbReference type="Proteomes" id="UP000664534"/>
    </source>
</evidence>
<organism evidence="1 2">
    <name type="scientific">Imshaugia aleurites</name>
    <dbReference type="NCBI Taxonomy" id="172621"/>
    <lineage>
        <taxon>Eukaryota</taxon>
        <taxon>Fungi</taxon>
        <taxon>Dikarya</taxon>
        <taxon>Ascomycota</taxon>
        <taxon>Pezizomycotina</taxon>
        <taxon>Lecanoromycetes</taxon>
        <taxon>OSLEUM clade</taxon>
        <taxon>Lecanoromycetidae</taxon>
        <taxon>Lecanorales</taxon>
        <taxon>Lecanorineae</taxon>
        <taxon>Parmeliaceae</taxon>
        <taxon>Imshaugia</taxon>
    </lineage>
</organism>
<dbReference type="OrthoDB" id="5311156at2759"/>
<evidence type="ECO:0000313" key="1">
    <source>
        <dbReference type="EMBL" id="CAF9942500.1"/>
    </source>
</evidence>
<gene>
    <name evidence="1" type="ORF">IMSHALPRED_003849</name>
</gene>
<accession>A0A8H3PKA9</accession>
<dbReference type="Proteomes" id="UP000664534">
    <property type="component" value="Unassembled WGS sequence"/>
</dbReference>
<reference evidence="1" key="1">
    <citation type="submission" date="2021-03" db="EMBL/GenBank/DDBJ databases">
        <authorList>
            <person name="Tagirdzhanova G."/>
        </authorList>
    </citation>
    <scope>NUCLEOTIDE SEQUENCE</scope>
</reference>
<keyword evidence="2" id="KW-1185">Reference proteome</keyword>
<dbReference type="EMBL" id="CAJPDT010000190">
    <property type="protein sequence ID" value="CAF9942500.1"/>
    <property type="molecule type" value="Genomic_DNA"/>
</dbReference>
<comment type="caution">
    <text evidence="1">The sequence shown here is derived from an EMBL/GenBank/DDBJ whole genome shotgun (WGS) entry which is preliminary data.</text>
</comment>
<sequence length="353" mass="41074">MTVSRDLACSDKAMEAMRITDRLPKLLESFPLLQLPLELRRRVYRHSIFYSRNPPLEDIYLKRLPDGRRDPPSPLLLVNSQVRAEVLDMVQIWPIGLRVTHQGIRFNSLAETCFIAQRCSRDYGSIPHLVFEIWPPHPDRPTDIIDIWRHLRQLRKELRSVPVLQRVSFAFAVNDMAAWTHNGRALGLLDYYGENPLAAENGYNDVTKIMDLFARVRVSTSKPPFYLPRGLTPGNKTTAHVRAWRRLTNAMMMGKIPFDEDTYSEENEKEAGVQDCIDDCREWNLQRKGAEIARDKLDAMTGHGNFRLNVRRWEHFIAVWSPSFERLDPQEFKGLRHYVCVKDLYDSDEDLGI</sequence>